<reference evidence="1 2" key="1">
    <citation type="submission" date="2020-07" db="EMBL/GenBank/DDBJ databases">
        <title>Genomic Encyclopedia of Type Strains, Phase IV (KMG-V): Genome sequencing to study the core and pangenomes of soil and plant-associated prokaryotes.</title>
        <authorList>
            <person name="Whitman W."/>
        </authorList>
    </citation>
    <scope>NUCLEOTIDE SEQUENCE [LARGE SCALE GENOMIC DNA]</scope>
    <source>
        <strain evidence="1 2">SAS40</strain>
    </source>
</reference>
<dbReference type="AlphaFoldDB" id="A0A7Y9IUU5"/>
<dbReference type="GO" id="GO:0046677">
    <property type="term" value="P:response to antibiotic"/>
    <property type="evidence" value="ECO:0007669"/>
    <property type="project" value="InterPro"/>
</dbReference>
<dbReference type="Proteomes" id="UP000542125">
    <property type="component" value="Unassembled WGS sequence"/>
</dbReference>
<dbReference type="SUPFAM" id="SSF159501">
    <property type="entry name" value="EreA/ChaN-like"/>
    <property type="match status" value="1"/>
</dbReference>
<dbReference type="Gene3D" id="1.20.1440.30">
    <property type="entry name" value="Biosynthetic Protein domain"/>
    <property type="match status" value="1"/>
</dbReference>
<dbReference type="CDD" id="cd14728">
    <property type="entry name" value="Ere-like"/>
    <property type="match status" value="1"/>
</dbReference>
<dbReference type="InterPro" id="IPR052036">
    <property type="entry name" value="Hydrolase/PRTase-associated"/>
</dbReference>
<accession>A0A7Y9IUU5</accession>
<organism evidence="1 2">
    <name type="scientific">Pigmentiphaga litoralis</name>
    <dbReference type="NCBI Taxonomy" id="516702"/>
    <lineage>
        <taxon>Bacteria</taxon>
        <taxon>Pseudomonadati</taxon>
        <taxon>Pseudomonadota</taxon>
        <taxon>Betaproteobacteria</taxon>
        <taxon>Burkholderiales</taxon>
        <taxon>Alcaligenaceae</taxon>
        <taxon>Pigmentiphaga</taxon>
    </lineage>
</organism>
<gene>
    <name evidence="1" type="ORF">FHW18_002546</name>
</gene>
<dbReference type="PANTHER" id="PTHR31299">
    <property type="entry name" value="ESTERASE, PUTATIVE (AFU_ORTHOLOGUE AFUA_1G05850)-RELATED"/>
    <property type="match status" value="1"/>
</dbReference>
<protein>
    <submittedName>
        <fullName evidence="1">Erythromycin esterase-like protein</fullName>
    </submittedName>
</protein>
<keyword evidence="2" id="KW-1185">Reference proteome</keyword>
<dbReference type="RefSeq" id="WP_257022031.1">
    <property type="nucleotide sequence ID" value="NZ_JACBYR010000001.1"/>
</dbReference>
<dbReference type="Gene3D" id="3.30.1870.10">
    <property type="entry name" value="EreA-like, domain 2"/>
    <property type="match status" value="1"/>
</dbReference>
<dbReference type="Gene3D" id="3.40.1660.10">
    <property type="entry name" value="EreA-like (biosynthetic domain)"/>
    <property type="match status" value="1"/>
</dbReference>
<comment type="caution">
    <text evidence="1">The sequence shown here is derived from an EMBL/GenBank/DDBJ whole genome shotgun (WGS) entry which is preliminary data.</text>
</comment>
<evidence type="ECO:0000313" key="2">
    <source>
        <dbReference type="Proteomes" id="UP000542125"/>
    </source>
</evidence>
<evidence type="ECO:0000313" key="1">
    <source>
        <dbReference type="EMBL" id="NYE83275.1"/>
    </source>
</evidence>
<sequence>MSYFSSPSSATSLRPEALLREAAVPFADFDSPTFQEWFDRYANARVVLLGEASHGTSEFYQARAAITRHLIEAHCFRLVAVEADWPDAAVIDAHVRERPALRDGQVPFSRFPEWMWRNTDVLDFVDWLHDFNASRPLGERAGFFGLDMYSMASSMSAVLAYLQEVDPAAAAEARERYSCLERWQDDPVQYASSAWDRARDTCEAPVLAQLQALLDKRMDYVRKDPRYFDAAQNARLVASAERYYRTLYQGSAHSWNLRDTHMFETLDTLLSTNGPDAKAVVWAHNSHIGNAAATDMGRRRDEFNLGQLCRERYGDAAVLIGFSTHTGTVAAASDWDGPMEIKQVLPSREDSHEHCLHQTGLPRFLIDLQAARRGPLRDYLAKSRLERFIGVIYRPDTELLSHYASACLADQFDAMVWIAETHAVTPLPGEHRDGAAETWPSGL</sequence>
<name>A0A7Y9IUU5_9BURK</name>
<proteinExistence type="predicted"/>
<dbReference type="InterPro" id="IPR007815">
    <property type="entry name" value="Emycin_Estase"/>
</dbReference>
<dbReference type="Pfam" id="PF05139">
    <property type="entry name" value="Erythro_esteras"/>
    <property type="match status" value="1"/>
</dbReference>
<dbReference type="InterPro" id="IPR014622">
    <property type="entry name" value="UCP036794_erythomycin"/>
</dbReference>
<dbReference type="PIRSF" id="PIRSF036794">
    <property type="entry name" value="UCP_erythr_ester"/>
    <property type="match status" value="1"/>
</dbReference>
<dbReference type="EMBL" id="JACBYR010000001">
    <property type="protein sequence ID" value="NYE83275.1"/>
    <property type="molecule type" value="Genomic_DNA"/>
</dbReference>
<dbReference type="PANTHER" id="PTHR31299:SF0">
    <property type="entry name" value="ESTERASE, PUTATIVE (AFU_ORTHOLOGUE AFUA_1G05850)-RELATED"/>
    <property type="match status" value="1"/>
</dbReference>